<dbReference type="InterPro" id="IPR037523">
    <property type="entry name" value="VOC_core"/>
</dbReference>
<dbReference type="PROSITE" id="PS51819">
    <property type="entry name" value="VOC"/>
    <property type="match status" value="1"/>
</dbReference>
<dbReference type="SUPFAM" id="SSF54593">
    <property type="entry name" value="Glyoxalase/Bleomycin resistance protein/Dihydroxybiphenyl dioxygenase"/>
    <property type="match status" value="1"/>
</dbReference>
<dbReference type="PANTHER" id="PTHR34109">
    <property type="entry name" value="BNAUNNG04460D PROTEIN-RELATED"/>
    <property type="match status" value="1"/>
</dbReference>
<accession>A0A367YVA4</accession>
<reference evidence="2 3" key="1">
    <citation type="submission" date="2018-07" db="EMBL/GenBank/DDBJ databases">
        <title>Desertimonas flava gen. nov. sp. nov.</title>
        <authorList>
            <person name="Liu S."/>
        </authorList>
    </citation>
    <scope>NUCLEOTIDE SEQUENCE [LARGE SCALE GENOMIC DNA]</scope>
    <source>
        <strain evidence="2 3">16Sb5-5</strain>
    </source>
</reference>
<dbReference type="Pfam" id="PF00903">
    <property type="entry name" value="Glyoxalase"/>
    <property type="match status" value="1"/>
</dbReference>
<keyword evidence="3" id="KW-1185">Reference proteome</keyword>
<protein>
    <submittedName>
        <fullName evidence="2">VOC family protein</fullName>
    </submittedName>
</protein>
<dbReference type="AlphaFoldDB" id="A0A367YVA4"/>
<dbReference type="Proteomes" id="UP000252770">
    <property type="component" value="Unassembled WGS sequence"/>
</dbReference>
<dbReference type="InterPro" id="IPR029068">
    <property type="entry name" value="Glyas_Bleomycin-R_OHBP_Dase"/>
</dbReference>
<comment type="caution">
    <text evidence="2">The sequence shown here is derived from an EMBL/GenBank/DDBJ whole genome shotgun (WGS) entry which is preliminary data.</text>
</comment>
<proteinExistence type="predicted"/>
<gene>
    <name evidence="2" type="ORF">DT076_10215</name>
</gene>
<evidence type="ECO:0000259" key="1">
    <source>
        <dbReference type="PROSITE" id="PS51819"/>
    </source>
</evidence>
<dbReference type="EMBL" id="QOUI01000005">
    <property type="protein sequence ID" value="RCK69794.1"/>
    <property type="molecule type" value="Genomic_DNA"/>
</dbReference>
<feature type="domain" description="VOC" evidence="1">
    <location>
        <begin position="2"/>
        <end position="122"/>
    </location>
</feature>
<dbReference type="InterPro" id="IPR004360">
    <property type="entry name" value="Glyas_Fos-R_dOase_dom"/>
</dbReference>
<evidence type="ECO:0000313" key="2">
    <source>
        <dbReference type="EMBL" id="RCK69794.1"/>
    </source>
</evidence>
<dbReference type="Gene3D" id="3.30.720.120">
    <property type="match status" value="1"/>
</dbReference>
<evidence type="ECO:0000313" key="3">
    <source>
        <dbReference type="Proteomes" id="UP000252770"/>
    </source>
</evidence>
<sequence length="139" mass="14803">MTPQISAKLVVASADAAIDTYRRVFGAELRQRYTSGDRVVYAQLELLGTLLELKDADEFDQLATPGRPGVLLSVTTDDPDALAEAMVAAGGSVVFPVADQPYGARGGRVADPHGHQWLVQTPLRLGPEEIQRATAAMDG</sequence>
<dbReference type="PANTHER" id="PTHR34109:SF1">
    <property type="entry name" value="VOC DOMAIN-CONTAINING PROTEIN"/>
    <property type="match status" value="1"/>
</dbReference>
<name>A0A367YVA4_9ACTN</name>
<dbReference type="RefSeq" id="WP_114126551.1">
    <property type="nucleotide sequence ID" value="NZ_QOUI01000005.1"/>
</dbReference>
<dbReference type="Gene3D" id="3.30.720.110">
    <property type="match status" value="1"/>
</dbReference>
<organism evidence="2 3">
    <name type="scientific">Desertihabitans brevis</name>
    <dbReference type="NCBI Taxonomy" id="2268447"/>
    <lineage>
        <taxon>Bacteria</taxon>
        <taxon>Bacillati</taxon>
        <taxon>Actinomycetota</taxon>
        <taxon>Actinomycetes</taxon>
        <taxon>Propionibacteriales</taxon>
        <taxon>Propionibacteriaceae</taxon>
        <taxon>Desertihabitans</taxon>
    </lineage>
</organism>